<reference evidence="1 2" key="1">
    <citation type="submission" date="2019-11" db="EMBL/GenBank/DDBJ databases">
        <authorList>
            <person name="Zhang X.Y."/>
        </authorList>
    </citation>
    <scope>NUCLEOTIDE SEQUENCE [LARGE SCALE GENOMIC DNA]</scope>
    <source>
        <strain evidence="1 2">C176</strain>
    </source>
</reference>
<dbReference type="Pfam" id="PF11749">
    <property type="entry name" value="DUF3305"/>
    <property type="match status" value="1"/>
</dbReference>
<name>A0A6N7QRY2_9GAMM</name>
<accession>A0A6N7QRY2</accession>
<dbReference type="Proteomes" id="UP000433788">
    <property type="component" value="Unassembled WGS sequence"/>
</dbReference>
<dbReference type="EMBL" id="WJPP01000003">
    <property type="protein sequence ID" value="MRH78350.1"/>
    <property type="molecule type" value="Genomic_DNA"/>
</dbReference>
<dbReference type="RefSeq" id="WP_153719398.1">
    <property type="nucleotide sequence ID" value="NZ_WJPP01000003.1"/>
</dbReference>
<dbReference type="InterPro" id="IPR021736">
    <property type="entry name" value="DUF3305"/>
</dbReference>
<protein>
    <submittedName>
        <fullName evidence="1">DUF3305 domain-containing protein</fullName>
    </submittedName>
</protein>
<gene>
    <name evidence="1" type="ORF">GH984_06485</name>
</gene>
<dbReference type="AlphaFoldDB" id="A0A6N7QRY2"/>
<keyword evidence="2" id="KW-1185">Reference proteome</keyword>
<evidence type="ECO:0000313" key="2">
    <source>
        <dbReference type="Proteomes" id="UP000433788"/>
    </source>
</evidence>
<organism evidence="1 2">
    <name type="scientific">Spiribacter salilacus</name>
    <dbReference type="NCBI Taxonomy" id="2664894"/>
    <lineage>
        <taxon>Bacteria</taxon>
        <taxon>Pseudomonadati</taxon>
        <taxon>Pseudomonadota</taxon>
        <taxon>Gammaproteobacteria</taxon>
        <taxon>Chromatiales</taxon>
        <taxon>Ectothiorhodospiraceae</taxon>
        <taxon>Spiribacter</taxon>
    </lineage>
</organism>
<comment type="caution">
    <text evidence="1">The sequence shown here is derived from an EMBL/GenBank/DDBJ whole genome shotgun (WGS) entry which is preliminary data.</text>
</comment>
<evidence type="ECO:0000313" key="1">
    <source>
        <dbReference type="EMBL" id="MRH78350.1"/>
    </source>
</evidence>
<sequence>MNQPSMVEPPERTSWPIIVVLRREMRQRGQWQFPAWSLQAIERGAAEEKMTETRIDEGIREFRWSGLAVVLLRSNAETFWYNLTSARPSLFVICQEDPQYGLMPMMVTLDQDESARQQESETEIFRMDPPAWLLEEVERFVMAHYQPDDKRGKKRRRKPREQMDDF</sequence>
<proteinExistence type="predicted"/>